<dbReference type="RefSeq" id="XP_037150728.1">
    <property type="nucleotide sequence ID" value="XM_037293075.1"/>
</dbReference>
<evidence type="ECO:0000256" key="3">
    <source>
        <dbReference type="ARBA" id="ARBA00022816"/>
    </source>
</evidence>
<reference evidence="14 15" key="1">
    <citation type="journal article" date="2020" name="Genomics">
        <title>Complete, high-quality genomes from long-read metagenomic sequencing of two wolf lichen thalli reveals enigmatic genome architecture.</title>
        <authorList>
            <person name="McKenzie S.K."/>
            <person name="Walston R.F."/>
            <person name="Allen J.L."/>
        </authorList>
    </citation>
    <scope>NUCLEOTIDE SEQUENCE [LARGE SCALE GENOMIC DNA]</scope>
    <source>
        <strain evidence="14">WasteWater1</strain>
    </source>
</reference>
<dbReference type="Gene3D" id="1.25.10.70">
    <property type="match status" value="1"/>
</dbReference>
<evidence type="ECO:0000256" key="4">
    <source>
        <dbReference type="ARBA" id="ARBA00022927"/>
    </source>
</evidence>
<dbReference type="InterPro" id="IPR048883">
    <property type="entry name" value="Nup188_N-subdom_III"/>
</dbReference>
<sequence length="1885" mass="207726">MAPIGEAYFPPLDRCFSGEHQLLSWKTTYAALSQLNGEADTGSLRRHLSDPQTVHLLAHSSSPYSAPTSQSKSTFDTKTSSIHVPPSGNTRYDIGQIKEDTLWLSKETKIDEVSALRIAVLEWQTRPAVQLLRGSLVDEIAPLANGIGGSELQASFSDAASSLFGKSSGLRANAPAPFNDAGPRRRRLLETYLSERRYILKSSEYVTLAASCKAQNGSPNNVMNQASSWLEDVGTAVISNWKGDGSAQSKSKNFVAEAVEALRSRIESLMRGSGWLSDESQQEEIELAWARNQILEMIHIMQILLIQLDTSSTKLLTPDSILPWYRLMNECGFFNSLQLPHPALQGPYDLPLQSLTALISLSILNIPLALELLDQSFAAGVSTGSEGSSPYILISAAVNELNDIFSDAVSLKASSPSVLAWSIILQKLRELALTARESKEVRQSLRATDKYNTADSSDTDGAERSAARNITTSRRRSSTGSDSSQQSTLLEEIYDSISFTTADGGDQAAFLATSAVDECKVFEVIITIAVEYCTPFGFEHEGKPGQRMRSMLLDLVRACVSVVAYQPTLLMATLALLTGSERYWETVDRSAESKKSEPGAKFMKDIVLKMMIWKPALVRFPYETSPFLQLCRAVTFLRDGRDPEELPTWNELEELDSFTYRLPAHFDAYVPVRTQEDEDFLQLTTTLSLAVGPDLGRSTAQHYENGKVLRAITDLAQPPNIFVLPSDTQGRIISNGKPFVVMWHHSYSALTYMGRMLQCASMVDLPAGESIPTFSAEIVGEVIGLITAMLSSAASNGPSEQTLTSSAESAESILGGASDGLDRNQDVISVIFAIFEKELYKPRKTSEDMESIDLLIQCIQFTFALLPFKPDRVWPFLGRSGLLGIGKDEGQLSAVVAAHEMLLGRYDFLLGCIRLFEALIEDAVTHVVSRNAPPKAVTRFGDTMSLGAGVSRVAMEKVLESLTRTMIEVFESTMNWKFVEQSERMEINSRLCSIFRKILDYCFDTNDCPELSQKLIRPLAPAAEYIISVFLSKSNADVTVLPLLHTFGEGIATPSTTLPTRGLQYWTSQVREALKLTSTLIRLNRLLLQPPSHLEDQMFKSASILAKVYTAHESYRFPVVELLDSLVRSAAATSQQPPSLLGHLGQENASHFLEVLSMLDQPLNDDALSSAIWTLLSAVVSKRQQWFAIFVLTGNTPRESFKDKKNSAAPNSRRSEPILNTALDGLCNIEKVEPRKALSMLEFVALAADFWPWVLTTIAQHPHFMKAISEFGAHIGSMTATTRSKTYRTSSDYHSPQMLSFVADVLTMYSNYKQQMNDQKFHKWIVPHLAYLIKNAISPPSYSASLHANLNRNFKSKFFGCSLEDFKRTSLNRTQLGDSFFYNRELANKMLAYDPAWVGKKDEGFAEEVRRANFDLSVVEAQVNLFHSWKSLLVELSGPLATEPKFQKIMAVAVTNCLKANAENQLPEVIFERLAQSRANLAFTLLQRLLEVKSTEVEVKSILSVAWNTLRRHDPNLGSALNGDDADYHRMLLKILYLALQPHILDVGSVAPEELNASTAGGSTARSQSRSNVQVGLEVLSTIVAQGFRSLTIILHDSPTLVHPSDFSLITAILRTVLHIPSLSGNTTHLISAFSDSQTGRCASTLLSWADQLATNGDPIYGELSILFLLEMSSVPALAECLAVEGVIAQILSTNLIRVLQSRPFGPFVQPARMYGIWGRGVLPLLLNLLHAVGPPIAPEVSAALNQFPNQLARASNTFTSSPRTSAKDPTGYITLGSTSEALTLSLIVTILQTFREAGASAAVIPSEIEEVKWDRVQVKEEVEGWLQRKVALREKVVPSDEKEERWSKQKPLSGAGGNENRLEEKVVEEMQGVLGILGGNSGEQ</sequence>
<feature type="domain" description="Nucleoporin Nup188 N-terminal" evidence="11">
    <location>
        <begin position="190"/>
        <end position="429"/>
    </location>
</feature>
<feature type="compositionally biased region" description="Polar residues" evidence="10">
    <location>
        <begin position="74"/>
        <end position="87"/>
    </location>
</feature>
<dbReference type="GeneID" id="59330562"/>
<keyword evidence="15" id="KW-1185">Reference proteome</keyword>
<feature type="region of interest" description="Disordered" evidence="10">
    <location>
        <begin position="451"/>
        <end position="486"/>
    </location>
</feature>
<feature type="compositionally biased region" description="Low complexity" evidence="10">
    <location>
        <begin position="60"/>
        <end position="73"/>
    </location>
</feature>
<evidence type="ECO:0000256" key="2">
    <source>
        <dbReference type="ARBA" id="ARBA00022448"/>
    </source>
</evidence>
<comment type="similarity">
    <text evidence="8">Belongs to the Nup188 family.</text>
</comment>
<accession>A0A8H6CD08</accession>
<evidence type="ECO:0000259" key="11">
    <source>
        <dbReference type="Pfam" id="PF10487"/>
    </source>
</evidence>
<keyword evidence="4" id="KW-0653">Protein transport</keyword>
<gene>
    <name evidence="14" type="ORF">HO133_002148</name>
</gene>
<comment type="caution">
    <text evidence="14">The sequence shown here is derived from an EMBL/GenBank/DDBJ whole genome shotgun (WGS) entry which is preliminary data.</text>
</comment>
<evidence type="ECO:0000256" key="6">
    <source>
        <dbReference type="ARBA" id="ARBA00023132"/>
    </source>
</evidence>
<dbReference type="PANTHER" id="PTHR31431:SF1">
    <property type="entry name" value="NUCLEOPORIN NUP188"/>
    <property type="match status" value="1"/>
</dbReference>
<evidence type="ECO:0000313" key="15">
    <source>
        <dbReference type="Proteomes" id="UP000593566"/>
    </source>
</evidence>
<dbReference type="GO" id="GO:0017056">
    <property type="term" value="F:structural constituent of nuclear pore"/>
    <property type="evidence" value="ECO:0007669"/>
    <property type="project" value="InterPro"/>
</dbReference>
<evidence type="ECO:0000256" key="10">
    <source>
        <dbReference type="SAM" id="MobiDB-lite"/>
    </source>
</evidence>
<keyword evidence="6" id="KW-0906">Nuclear pore complex</keyword>
<feature type="region of interest" description="Disordered" evidence="10">
    <location>
        <begin position="1838"/>
        <end position="1865"/>
    </location>
</feature>
<dbReference type="PANTHER" id="PTHR31431">
    <property type="entry name" value="NUCLEOPORIN NUP188 HOMOLOG"/>
    <property type="match status" value="1"/>
</dbReference>
<dbReference type="Proteomes" id="UP000593566">
    <property type="component" value="Unassembled WGS sequence"/>
</dbReference>
<keyword evidence="3" id="KW-0509">mRNA transport</keyword>
<evidence type="ECO:0000256" key="5">
    <source>
        <dbReference type="ARBA" id="ARBA00023010"/>
    </source>
</evidence>
<dbReference type="GO" id="GO:0044611">
    <property type="term" value="C:nuclear pore inner ring"/>
    <property type="evidence" value="ECO:0007669"/>
    <property type="project" value="TreeGrafter"/>
</dbReference>
<evidence type="ECO:0000256" key="9">
    <source>
        <dbReference type="ARBA" id="ARBA00040174"/>
    </source>
</evidence>
<dbReference type="GO" id="GO:0006405">
    <property type="term" value="P:RNA export from nucleus"/>
    <property type="evidence" value="ECO:0007669"/>
    <property type="project" value="TreeGrafter"/>
</dbReference>
<dbReference type="Pfam" id="PF21093">
    <property type="entry name" value="Nup188_N-subdom_III"/>
    <property type="match status" value="1"/>
</dbReference>
<protein>
    <recommendedName>
        <fullName evidence="9">Nucleoporin NUP188</fullName>
    </recommendedName>
</protein>
<dbReference type="GO" id="GO:0006606">
    <property type="term" value="P:protein import into nucleus"/>
    <property type="evidence" value="ECO:0007669"/>
    <property type="project" value="TreeGrafter"/>
</dbReference>
<dbReference type="Pfam" id="PF18378">
    <property type="entry name" value="Nup188_C"/>
    <property type="match status" value="1"/>
</dbReference>
<feature type="region of interest" description="Disordered" evidence="10">
    <location>
        <begin position="59"/>
        <end position="87"/>
    </location>
</feature>
<name>A0A8H6CD08_9LECA</name>
<evidence type="ECO:0000259" key="13">
    <source>
        <dbReference type="Pfam" id="PF21093"/>
    </source>
</evidence>
<keyword evidence="5" id="KW-0811">Translocation</keyword>
<feature type="compositionally biased region" description="Basic and acidic residues" evidence="10">
    <location>
        <begin position="1838"/>
        <end position="1848"/>
    </location>
</feature>
<organism evidence="14 15">
    <name type="scientific">Letharia lupina</name>
    <dbReference type="NCBI Taxonomy" id="560253"/>
    <lineage>
        <taxon>Eukaryota</taxon>
        <taxon>Fungi</taxon>
        <taxon>Dikarya</taxon>
        <taxon>Ascomycota</taxon>
        <taxon>Pezizomycotina</taxon>
        <taxon>Lecanoromycetes</taxon>
        <taxon>OSLEUM clade</taxon>
        <taxon>Lecanoromycetidae</taxon>
        <taxon>Lecanorales</taxon>
        <taxon>Lecanorineae</taxon>
        <taxon>Parmeliaceae</taxon>
        <taxon>Letharia</taxon>
    </lineage>
</organism>
<evidence type="ECO:0000259" key="12">
    <source>
        <dbReference type="Pfam" id="PF18378"/>
    </source>
</evidence>
<dbReference type="InterPro" id="IPR018864">
    <property type="entry name" value="Nucleoporin_Nup188_N"/>
</dbReference>
<keyword evidence="7" id="KW-0539">Nucleus</keyword>
<evidence type="ECO:0000256" key="7">
    <source>
        <dbReference type="ARBA" id="ARBA00023242"/>
    </source>
</evidence>
<evidence type="ECO:0000256" key="8">
    <source>
        <dbReference type="ARBA" id="ARBA00038387"/>
    </source>
</evidence>
<dbReference type="InterPro" id="IPR044840">
    <property type="entry name" value="Nup188"/>
</dbReference>
<comment type="subcellular location">
    <subcellularLocation>
        <location evidence="1">Nucleus</location>
        <location evidence="1">Nuclear pore complex</location>
    </subcellularLocation>
</comment>
<proteinExistence type="inferred from homology"/>
<feature type="domain" description="Nucleoporin Nup188 N-terminal subdomain III" evidence="13">
    <location>
        <begin position="740"/>
        <end position="1195"/>
    </location>
</feature>
<evidence type="ECO:0000256" key="1">
    <source>
        <dbReference type="ARBA" id="ARBA00004567"/>
    </source>
</evidence>
<dbReference type="InterPro" id="IPR041634">
    <property type="entry name" value="Nup188_C"/>
</dbReference>
<dbReference type="GO" id="GO:0051028">
    <property type="term" value="P:mRNA transport"/>
    <property type="evidence" value="ECO:0007669"/>
    <property type="project" value="UniProtKB-KW"/>
</dbReference>
<feature type="compositionally biased region" description="Low complexity" evidence="10">
    <location>
        <begin position="467"/>
        <end position="486"/>
    </location>
</feature>
<dbReference type="Pfam" id="PF10487">
    <property type="entry name" value="Nup188_N"/>
    <property type="match status" value="1"/>
</dbReference>
<dbReference type="EMBL" id="JACCJB010000014">
    <property type="protein sequence ID" value="KAF6221293.1"/>
    <property type="molecule type" value="Genomic_DNA"/>
</dbReference>
<keyword evidence="2" id="KW-0813">Transport</keyword>
<feature type="domain" description="Nuclear pore protein Nup188 C-terminal" evidence="12">
    <location>
        <begin position="1502"/>
        <end position="1878"/>
    </location>
</feature>
<evidence type="ECO:0000313" key="14">
    <source>
        <dbReference type="EMBL" id="KAF6221293.1"/>
    </source>
</evidence>